<evidence type="ECO:0008006" key="3">
    <source>
        <dbReference type="Google" id="ProtNLM"/>
    </source>
</evidence>
<dbReference type="Proteomes" id="UP001328107">
    <property type="component" value="Unassembled WGS sequence"/>
</dbReference>
<name>A0AAN5CAD7_9BILA</name>
<dbReference type="AlphaFoldDB" id="A0AAN5CAD7"/>
<protein>
    <recommendedName>
        <fullName evidence="3">F-box domain-containing protein</fullName>
    </recommendedName>
</protein>
<proteinExistence type="predicted"/>
<dbReference type="EMBL" id="BTRK01000002">
    <property type="protein sequence ID" value="GMR35702.1"/>
    <property type="molecule type" value="Genomic_DNA"/>
</dbReference>
<evidence type="ECO:0000313" key="2">
    <source>
        <dbReference type="Proteomes" id="UP001328107"/>
    </source>
</evidence>
<feature type="non-terminal residue" evidence="1">
    <location>
        <position position="1"/>
    </location>
</feature>
<sequence length="98" mass="11397">LTLASIPSDVIRNILSAGPESINEMKLISPRWNALALSRLSNRKNLPQIQCLEYFCWRIDSNYGKWSLRLPEKFRNCFGLRKWSAGFNNEVMLTEYVC</sequence>
<reference evidence="2" key="1">
    <citation type="submission" date="2022-10" db="EMBL/GenBank/DDBJ databases">
        <title>Genome assembly of Pristionchus species.</title>
        <authorList>
            <person name="Yoshida K."/>
            <person name="Sommer R.J."/>
        </authorList>
    </citation>
    <scope>NUCLEOTIDE SEQUENCE [LARGE SCALE GENOMIC DNA]</scope>
    <source>
        <strain evidence="2">RS5460</strain>
    </source>
</reference>
<gene>
    <name evidence="1" type="ORF">PMAYCL1PPCAC_05897</name>
</gene>
<comment type="caution">
    <text evidence="1">The sequence shown here is derived from an EMBL/GenBank/DDBJ whole genome shotgun (WGS) entry which is preliminary data.</text>
</comment>
<organism evidence="1 2">
    <name type="scientific">Pristionchus mayeri</name>
    <dbReference type="NCBI Taxonomy" id="1317129"/>
    <lineage>
        <taxon>Eukaryota</taxon>
        <taxon>Metazoa</taxon>
        <taxon>Ecdysozoa</taxon>
        <taxon>Nematoda</taxon>
        <taxon>Chromadorea</taxon>
        <taxon>Rhabditida</taxon>
        <taxon>Rhabditina</taxon>
        <taxon>Diplogasteromorpha</taxon>
        <taxon>Diplogasteroidea</taxon>
        <taxon>Neodiplogasteridae</taxon>
        <taxon>Pristionchus</taxon>
    </lineage>
</organism>
<evidence type="ECO:0000313" key="1">
    <source>
        <dbReference type="EMBL" id="GMR35702.1"/>
    </source>
</evidence>
<feature type="non-terminal residue" evidence="1">
    <location>
        <position position="98"/>
    </location>
</feature>
<keyword evidence="2" id="KW-1185">Reference proteome</keyword>
<accession>A0AAN5CAD7</accession>